<evidence type="ECO:0000313" key="13">
    <source>
        <dbReference type="Proteomes" id="UP000679690"/>
    </source>
</evidence>
<name>A0ABS3UDA9_9ACTN</name>
<dbReference type="GO" id="GO:0008168">
    <property type="term" value="F:methyltransferase activity"/>
    <property type="evidence" value="ECO:0007669"/>
    <property type="project" value="UniProtKB-KW"/>
</dbReference>
<dbReference type="PANTHER" id="PTHR11579:SF0">
    <property type="entry name" value="PROTEIN-L-ISOASPARTATE(D-ASPARTATE) O-METHYLTRANSFERASE"/>
    <property type="match status" value="1"/>
</dbReference>
<comment type="subcellular location">
    <subcellularLocation>
        <location evidence="1">Cytoplasm</location>
    </subcellularLocation>
</comment>
<dbReference type="SUPFAM" id="SSF53335">
    <property type="entry name" value="S-adenosyl-L-methionine-dependent methyltransferases"/>
    <property type="match status" value="1"/>
</dbReference>
<dbReference type="Proteomes" id="UP000679690">
    <property type="component" value="Unassembled WGS sequence"/>
</dbReference>
<sequence length="305" mass="32537">MTDLDRAFDAVPPGFYTHHVEHGETVHRSAPESIRRELAALQVRAGDRVLEIGTGSGYSGALLAELCGPQGLVTSVDISDELIRRATAIHAERGVTGIDCRVADGLGGYPAAAPFQRVVSWCAPPRLPQAWTRQVVDGGRIVACLPIAALPSTTLIATVTVAAGQPGVEAVAGGGYAQSTPVAVDDALTVPGRWVDYCDRQPDPSWIGICWRAADDAQHTGARTVLDQLLHPGHTETYRQMEQDWRSWYTYLAALGDPQLSLVSLRNEIRGLGHTTPGSAAVILTDLTDHLAECSSCLSDLPAFT</sequence>
<organism evidence="12 13">
    <name type="scientific">Actinoplanes flavus</name>
    <dbReference type="NCBI Taxonomy" id="2820290"/>
    <lineage>
        <taxon>Bacteria</taxon>
        <taxon>Bacillati</taxon>
        <taxon>Actinomycetota</taxon>
        <taxon>Actinomycetes</taxon>
        <taxon>Micromonosporales</taxon>
        <taxon>Micromonosporaceae</taxon>
        <taxon>Actinoplanes</taxon>
    </lineage>
</organism>
<reference evidence="12 13" key="1">
    <citation type="submission" date="2021-03" db="EMBL/GenBank/DDBJ databases">
        <title>Actinoplanes flavus sp. nov., a novel actinomycete isolated from Coconut Palm rhizosphere soil.</title>
        <authorList>
            <person name="Luo X."/>
        </authorList>
    </citation>
    <scope>NUCLEOTIDE SEQUENCE [LARGE SCALE GENOMIC DNA]</scope>
    <source>
        <strain evidence="12 13">NEAU-H7</strain>
    </source>
</reference>
<evidence type="ECO:0000256" key="7">
    <source>
        <dbReference type="ARBA" id="ARBA00022679"/>
    </source>
</evidence>
<dbReference type="EMBL" id="JAGFNS010000002">
    <property type="protein sequence ID" value="MBO3736718.1"/>
    <property type="molecule type" value="Genomic_DNA"/>
</dbReference>
<keyword evidence="7" id="KW-0808">Transferase</keyword>
<protein>
    <recommendedName>
        <fullName evidence="4">Protein-L-isoaspartate O-methyltransferase</fullName>
        <ecNumber evidence="3">2.1.1.77</ecNumber>
    </recommendedName>
    <alternativeName>
        <fullName evidence="11">L-isoaspartyl protein carboxyl methyltransferase</fullName>
    </alternativeName>
    <alternativeName>
        <fullName evidence="9">Protein L-isoaspartyl methyltransferase</fullName>
    </alternativeName>
    <alternativeName>
        <fullName evidence="10">Protein-beta-aspartate methyltransferase</fullName>
    </alternativeName>
</protein>
<comment type="similarity">
    <text evidence="2">Belongs to the methyltransferase superfamily. L-isoaspartyl/D-aspartyl protein methyltransferase family.</text>
</comment>
<dbReference type="PANTHER" id="PTHR11579">
    <property type="entry name" value="PROTEIN-L-ISOASPARTATE O-METHYLTRANSFERASE"/>
    <property type="match status" value="1"/>
</dbReference>
<evidence type="ECO:0000256" key="3">
    <source>
        <dbReference type="ARBA" id="ARBA00011890"/>
    </source>
</evidence>
<evidence type="ECO:0000256" key="9">
    <source>
        <dbReference type="ARBA" id="ARBA00030757"/>
    </source>
</evidence>
<dbReference type="Gene3D" id="3.40.50.150">
    <property type="entry name" value="Vaccinia Virus protein VP39"/>
    <property type="match status" value="1"/>
</dbReference>
<evidence type="ECO:0000256" key="8">
    <source>
        <dbReference type="ARBA" id="ARBA00022691"/>
    </source>
</evidence>
<evidence type="ECO:0000256" key="1">
    <source>
        <dbReference type="ARBA" id="ARBA00004496"/>
    </source>
</evidence>
<evidence type="ECO:0000256" key="2">
    <source>
        <dbReference type="ARBA" id="ARBA00005369"/>
    </source>
</evidence>
<evidence type="ECO:0000256" key="6">
    <source>
        <dbReference type="ARBA" id="ARBA00022603"/>
    </source>
</evidence>
<comment type="caution">
    <text evidence="12">The sequence shown here is derived from an EMBL/GenBank/DDBJ whole genome shotgun (WGS) entry which is preliminary data.</text>
</comment>
<evidence type="ECO:0000313" key="12">
    <source>
        <dbReference type="EMBL" id="MBO3736718.1"/>
    </source>
</evidence>
<proteinExistence type="inferred from homology"/>
<dbReference type="CDD" id="cd02440">
    <property type="entry name" value="AdoMet_MTases"/>
    <property type="match status" value="1"/>
</dbReference>
<accession>A0ABS3UDA9</accession>
<dbReference type="EC" id="2.1.1.77" evidence="3"/>
<dbReference type="RefSeq" id="WP_208465933.1">
    <property type="nucleotide sequence ID" value="NZ_JAGFNS010000002.1"/>
</dbReference>
<evidence type="ECO:0000256" key="4">
    <source>
        <dbReference type="ARBA" id="ARBA00013346"/>
    </source>
</evidence>
<keyword evidence="8" id="KW-0949">S-adenosyl-L-methionine</keyword>
<keyword evidence="5" id="KW-0963">Cytoplasm</keyword>
<dbReference type="InterPro" id="IPR000682">
    <property type="entry name" value="PCMT"/>
</dbReference>
<dbReference type="Pfam" id="PF01135">
    <property type="entry name" value="PCMT"/>
    <property type="match status" value="1"/>
</dbReference>
<keyword evidence="6 12" id="KW-0489">Methyltransferase</keyword>
<dbReference type="InterPro" id="IPR029063">
    <property type="entry name" value="SAM-dependent_MTases_sf"/>
</dbReference>
<evidence type="ECO:0000256" key="5">
    <source>
        <dbReference type="ARBA" id="ARBA00022490"/>
    </source>
</evidence>
<evidence type="ECO:0000256" key="11">
    <source>
        <dbReference type="ARBA" id="ARBA00031350"/>
    </source>
</evidence>
<gene>
    <name evidence="12" type="ORF">J5X75_04180</name>
</gene>
<evidence type="ECO:0000256" key="10">
    <source>
        <dbReference type="ARBA" id="ARBA00031323"/>
    </source>
</evidence>
<dbReference type="GO" id="GO:0032259">
    <property type="term" value="P:methylation"/>
    <property type="evidence" value="ECO:0007669"/>
    <property type="project" value="UniProtKB-KW"/>
</dbReference>
<keyword evidence="13" id="KW-1185">Reference proteome</keyword>